<dbReference type="GO" id="GO:0004622">
    <property type="term" value="F:phosphatidylcholine lysophospholipase activity"/>
    <property type="evidence" value="ECO:0007669"/>
    <property type="project" value="TreeGrafter"/>
</dbReference>
<feature type="chain" id="PRO_5031400017" evidence="1">
    <location>
        <begin position="51"/>
        <end position="274"/>
    </location>
</feature>
<dbReference type="PANTHER" id="PTHR30383">
    <property type="entry name" value="THIOESTERASE 1/PROTEASE 1/LYSOPHOSPHOLIPASE L1"/>
    <property type="match status" value="1"/>
</dbReference>
<name>A0A7X2IMN9_9BURK</name>
<dbReference type="InterPro" id="IPR051532">
    <property type="entry name" value="Ester_Hydrolysis_Enzymes"/>
</dbReference>
<keyword evidence="1" id="KW-0732">Signal</keyword>
<dbReference type="InterPro" id="IPR013830">
    <property type="entry name" value="SGNH_hydro"/>
</dbReference>
<organism evidence="3 4">
    <name type="scientific">Pseudoduganella rivuli</name>
    <dbReference type="NCBI Taxonomy" id="2666085"/>
    <lineage>
        <taxon>Bacteria</taxon>
        <taxon>Pseudomonadati</taxon>
        <taxon>Pseudomonadota</taxon>
        <taxon>Betaproteobacteria</taxon>
        <taxon>Burkholderiales</taxon>
        <taxon>Oxalobacteraceae</taxon>
        <taxon>Telluria group</taxon>
        <taxon>Pseudoduganella</taxon>
    </lineage>
</organism>
<comment type="caution">
    <text evidence="3">The sequence shown here is derived from an EMBL/GenBank/DDBJ whole genome shotgun (WGS) entry which is preliminary data.</text>
</comment>
<sequence length="274" mass="29914">MKSGPTVSRPHCKNCYRSNTYMKQTIRRLARPAMWLAAAWAVAATPCAWADEAPAAAPCATTAAARSVDYPWMSIGRWQQFYLDHAARAAQGNIDVMFVGDSITEMWPKPVWDATFGRFKPANFGIGGDHTGNLLWRLQTPAIAALTPKLVVLLIGVNNLNLCGESPEQVFGGIRAVVGKLRQQYPAARILLNAVLPAGELPDSAVRRRVTALNAMVATLGDNQAVFFHDYGARFVGADGRLSAQLQPDFLHLSEQGYRLWAEGLGPDIARLLK</sequence>
<dbReference type="AlphaFoldDB" id="A0A7X2IMN9"/>
<keyword evidence="4" id="KW-1185">Reference proteome</keyword>
<dbReference type="Gene3D" id="3.40.50.1110">
    <property type="entry name" value="SGNH hydrolase"/>
    <property type="match status" value="1"/>
</dbReference>
<dbReference type="EMBL" id="WKJJ01000007">
    <property type="protein sequence ID" value="MRV72656.1"/>
    <property type="molecule type" value="Genomic_DNA"/>
</dbReference>
<reference evidence="3 4" key="1">
    <citation type="submission" date="2019-11" db="EMBL/GenBank/DDBJ databases">
        <title>Novel species isolated from a subtropical stream in China.</title>
        <authorList>
            <person name="Lu H."/>
        </authorList>
    </citation>
    <scope>NUCLEOTIDE SEQUENCE [LARGE SCALE GENOMIC DNA]</scope>
    <source>
        <strain evidence="3 4">FT92W</strain>
    </source>
</reference>
<gene>
    <name evidence="3" type="ORF">GJ700_13155</name>
</gene>
<proteinExistence type="predicted"/>
<dbReference type="Pfam" id="PF13472">
    <property type="entry name" value="Lipase_GDSL_2"/>
    <property type="match status" value="1"/>
</dbReference>
<dbReference type="InterPro" id="IPR036514">
    <property type="entry name" value="SGNH_hydro_sf"/>
</dbReference>
<accession>A0A7X2IMN9</accession>
<evidence type="ECO:0000259" key="2">
    <source>
        <dbReference type="Pfam" id="PF13472"/>
    </source>
</evidence>
<dbReference type="Proteomes" id="UP000446768">
    <property type="component" value="Unassembled WGS sequence"/>
</dbReference>
<protein>
    <submittedName>
        <fullName evidence="3">Mucin-desulfating sulfatase</fullName>
    </submittedName>
</protein>
<feature type="signal peptide" evidence="1">
    <location>
        <begin position="1"/>
        <end position="50"/>
    </location>
</feature>
<dbReference type="PANTHER" id="PTHR30383:SF32">
    <property type="entry name" value="SGNH-HYDROLASE"/>
    <property type="match status" value="1"/>
</dbReference>
<feature type="domain" description="SGNH hydrolase-type esterase" evidence="2">
    <location>
        <begin position="98"/>
        <end position="260"/>
    </location>
</feature>
<evidence type="ECO:0000256" key="1">
    <source>
        <dbReference type="SAM" id="SignalP"/>
    </source>
</evidence>
<dbReference type="SUPFAM" id="SSF52266">
    <property type="entry name" value="SGNH hydrolase"/>
    <property type="match status" value="1"/>
</dbReference>
<evidence type="ECO:0000313" key="4">
    <source>
        <dbReference type="Proteomes" id="UP000446768"/>
    </source>
</evidence>
<evidence type="ECO:0000313" key="3">
    <source>
        <dbReference type="EMBL" id="MRV72656.1"/>
    </source>
</evidence>